<evidence type="ECO:0000313" key="8">
    <source>
        <dbReference type="Proteomes" id="UP000005222"/>
    </source>
</evidence>
<dbReference type="AlphaFoldDB" id="G8YEL2"/>
<dbReference type="eggNOG" id="KOG3135">
    <property type="taxonomic scope" value="Eukaryota"/>
</dbReference>
<gene>
    <name evidence="7" type="primary">Piso0_002273</name>
    <name evidence="7" type="ORF">GNLVRS01_PISO0I06608g</name>
</gene>
<dbReference type="InterPro" id="IPR008254">
    <property type="entry name" value="Flavodoxin/NO_synth"/>
</dbReference>
<evidence type="ECO:0000256" key="2">
    <source>
        <dbReference type="ARBA" id="ARBA00006961"/>
    </source>
</evidence>
<dbReference type="HOGENOM" id="CLU_051402_0_0_1"/>
<dbReference type="STRING" id="559304.G8YEL2"/>
<sequence length="265" mass="27952">MKVAVIYYSLYGHIATVAEKVQEGVKASGVADKVDIFQVAETLSDEILQKMHAPAKRDHPVATPETLKEYDAFLFGIPTRYGTVPAQWSALWDATGSLWASGALYGKPAGIFVSTGTQGGGQETTVRNSLSYLAHHGLVYVPLGYAKTFAQQANLEEVHGGSPWGAGTFAAGDGSRQPSKLELDVAHAHGESFAQIAVKFMKSSSSSEDTSAAAGTAKQQSKEAPATDAAKSAAKETKENGQRAKQTVQEESKDTKGGCAKCVIV</sequence>
<comment type="subcellular location">
    <subcellularLocation>
        <location evidence="1">Cell membrane</location>
        <topology evidence="1">Peripheral membrane protein</topology>
    </subcellularLocation>
</comment>
<evidence type="ECO:0000313" key="7">
    <source>
        <dbReference type="EMBL" id="CCE81611.1"/>
    </source>
</evidence>
<comment type="similarity">
    <text evidence="2">Belongs to the WrbA family.</text>
</comment>
<dbReference type="Gene3D" id="3.40.50.360">
    <property type="match status" value="1"/>
</dbReference>
<name>G8YEL2_PICSO</name>
<dbReference type="Pfam" id="PF03358">
    <property type="entry name" value="FMN_red"/>
    <property type="match status" value="1"/>
</dbReference>
<evidence type="ECO:0000256" key="1">
    <source>
        <dbReference type="ARBA" id="ARBA00004202"/>
    </source>
</evidence>
<dbReference type="OrthoDB" id="504689at2759"/>
<dbReference type="InterPro" id="IPR029039">
    <property type="entry name" value="Flavoprotein-like_sf"/>
</dbReference>
<accession>G8YEL2</accession>
<dbReference type="InterPro" id="IPR010089">
    <property type="entry name" value="Flavoprotein_WrbA-like"/>
</dbReference>
<feature type="region of interest" description="Disordered" evidence="5">
    <location>
        <begin position="208"/>
        <end position="265"/>
    </location>
</feature>
<dbReference type="PANTHER" id="PTHR30546">
    <property type="entry name" value="FLAVODOXIN-RELATED PROTEIN WRBA-RELATED"/>
    <property type="match status" value="1"/>
</dbReference>
<dbReference type="SUPFAM" id="SSF52218">
    <property type="entry name" value="Flavoproteins"/>
    <property type="match status" value="1"/>
</dbReference>
<dbReference type="EMBL" id="FO082051">
    <property type="protein sequence ID" value="CCE81611.1"/>
    <property type="molecule type" value="Genomic_DNA"/>
</dbReference>
<feature type="compositionally biased region" description="Basic and acidic residues" evidence="5">
    <location>
        <begin position="233"/>
        <end position="256"/>
    </location>
</feature>
<dbReference type="GO" id="GO:0034599">
    <property type="term" value="P:cellular response to oxidative stress"/>
    <property type="evidence" value="ECO:0007669"/>
    <property type="project" value="UniProtKB-ARBA"/>
</dbReference>
<dbReference type="OMA" id="MSTTPYI"/>
<dbReference type="FunCoup" id="G8YEL2">
    <property type="interactions" value="684"/>
</dbReference>
<feature type="domain" description="Flavodoxin-like" evidence="6">
    <location>
        <begin position="3"/>
        <end position="193"/>
    </location>
</feature>
<feature type="compositionally biased region" description="Low complexity" evidence="5">
    <location>
        <begin position="208"/>
        <end position="232"/>
    </location>
</feature>
<dbReference type="Proteomes" id="UP000005222">
    <property type="component" value="Chromosome I"/>
</dbReference>
<dbReference type="GO" id="GO:0010181">
    <property type="term" value="F:FMN binding"/>
    <property type="evidence" value="ECO:0007669"/>
    <property type="project" value="InterPro"/>
</dbReference>
<dbReference type="NCBIfam" id="NF002999">
    <property type="entry name" value="PRK03767.1"/>
    <property type="match status" value="1"/>
</dbReference>
<keyword evidence="3" id="KW-0843">Virulence</keyword>
<dbReference type="PROSITE" id="PS50902">
    <property type="entry name" value="FLAVODOXIN_LIKE"/>
    <property type="match status" value="1"/>
</dbReference>
<dbReference type="InParanoid" id="G8YEL2"/>
<dbReference type="NCBIfam" id="TIGR01755">
    <property type="entry name" value="flav_wrbA"/>
    <property type="match status" value="1"/>
</dbReference>
<evidence type="ECO:0000256" key="4">
    <source>
        <dbReference type="ARBA" id="ARBA00053955"/>
    </source>
</evidence>
<evidence type="ECO:0000256" key="5">
    <source>
        <dbReference type="SAM" id="MobiDB-lite"/>
    </source>
</evidence>
<dbReference type="GO" id="GO:0005886">
    <property type="term" value="C:plasma membrane"/>
    <property type="evidence" value="ECO:0007669"/>
    <property type="project" value="UniProtKB-SubCell"/>
</dbReference>
<dbReference type="PANTHER" id="PTHR30546:SF23">
    <property type="entry name" value="FLAVOPROTEIN-LIKE PROTEIN YCP4-RELATED"/>
    <property type="match status" value="1"/>
</dbReference>
<comment type="function">
    <text evidence="4">Flavodoxin-like protein (FLP) that plays a role in cell wall integrity, oxidative stress protection and virulence. FLPs act as NAD(P)H quinone oxidoreductases. Reduces ubiquinone (coenzyme Q), enabling it to serve as an antioxidant in the membrane.</text>
</comment>
<dbReference type="FunFam" id="3.40.50.360:FF:000001">
    <property type="entry name" value="NAD(P)H dehydrogenase (Quinone) FQR1-like"/>
    <property type="match status" value="1"/>
</dbReference>
<evidence type="ECO:0000256" key="3">
    <source>
        <dbReference type="ARBA" id="ARBA00023026"/>
    </source>
</evidence>
<reference evidence="7 8" key="1">
    <citation type="journal article" date="2012" name="G3 (Bethesda)">
        <title>Pichia sorbitophila, an interspecies yeast hybrid reveals early steps of genome resolution following polyploidization.</title>
        <authorList>
            <person name="Leh Louis V."/>
            <person name="Despons L."/>
            <person name="Friedrich A."/>
            <person name="Martin T."/>
            <person name="Durrens P."/>
            <person name="Casaregola S."/>
            <person name="Neuveglise C."/>
            <person name="Fairhead C."/>
            <person name="Marck C."/>
            <person name="Cruz J.A."/>
            <person name="Straub M.L."/>
            <person name="Kugler V."/>
            <person name="Sacerdot C."/>
            <person name="Uzunov Z."/>
            <person name="Thierry A."/>
            <person name="Weiss S."/>
            <person name="Bleykasten C."/>
            <person name="De Montigny J."/>
            <person name="Jacques N."/>
            <person name="Jung P."/>
            <person name="Lemaire M."/>
            <person name="Mallet S."/>
            <person name="Morel G."/>
            <person name="Richard G.F."/>
            <person name="Sarkar A."/>
            <person name="Savel G."/>
            <person name="Schacherer J."/>
            <person name="Seret M.L."/>
            <person name="Talla E."/>
            <person name="Samson G."/>
            <person name="Jubin C."/>
            <person name="Poulain J."/>
            <person name="Vacherie B."/>
            <person name="Barbe V."/>
            <person name="Pelletier E."/>
            <person name="Sherman D.J."/>
            <person name="Westhof E."/>
            <person name="Weissenbach J."/>
            <person name="Baret P.V."/>
            <person name="Wincker P."/>
            <person name="Gaillardin C."/>
            <person name="Dujon B."/>
            <person name="Souciet J.L."/>
        </authorList>
    </citation>
    <scope>NUCLEOTIDE SEQUENCE [LARGE SCALE GENOMIC DNA]</scope>
    <source>
        <strain evidence="8">ATCC MYA-4447 / BCRC 22081 / CBS 7064 / NBRC 10061 / NRRL Y-12695</strain>
    </source>
</reference>
<proteinExistence type="inferred from homology"/>
<keyword evidence="8" id="KW-1185">Reference proteome</keyword>
<evidence type="ECO:0000259" key="6">
    <source>
        <dbReference type="PROSITE" id="PS50902"/>
    </source>
</evidence>
<dbReference type="GO" id="GO:0003955">
    <property type="term" value="F:NAD(P)H dehydrogenase (quinone) activity"/>
    <property type="evidence" value="ECO:0007669"/>
    <property type="project" value="InterPro"/>
</dbReference>
<dbReference type="InterPro" id="IPR005025">
    <property type="entry name" value="FMN_Rdtase-like_dom"/>
</dbReference>
<protein>
    <submittedName>
        <fullName evidence="7">Piso0_002273 protein</fullName>
    </submittedName>
</protein>
<organism evidence="7 8">
    <name type="scientific">Pichia sorbitophila (strain ATCC MYA-4447 / BCRC 22081 / CBS 7064 / NBRC 10061 / NRRL Y-12695)</name>
    <name type="common">Hybrid yeast</name>
    <dbReference type="NCBI Taxonomy" id="559304"/>
    <lineage>
        <taxon>Eukaryota</taxon>
        <taxon>Fungi</taxon>
        <taxon>Dikarya</taxon>
        <taxon>Ascomycota</taxon>
        <taxon>Saccharomycotina</taxon>
        <taxon>Pichiomycetes</taxon>
        <taxon>Debaryomycetaceae</taxon>
        <taxon>Millerozyma</taxon>
    </lineage>
</organism>